<dbReference type="Gene3D" id="2.30.30.100">
    <property type="match status" value="1"/>
</dbReference>
<evidence type="ECO:0000256" key="2">
    <source>
        <dbReference type="ARBA" id="ARBA00023267"/>
    </source>
</evidence>
<dbReference type="Pfam" id="PF03099">
    <property type="entry name" value="BPL_LplA_LipB"/>
    <property type="match status" value="1"/>
</dbReference>
<dbReference type="GO" id="GO:0005737">
    <property type="term" value="C:cytoplasm"/>
    <property type="evidence" value="ECO:0007669"/>
    <property type="project" value="TreeGrafter"/>
</dbReference>
<evidence type="ECO:0000313" key="6">
    <source>
        <dbReference type="Proteomes" id="UP000320216"/>
    </source>
</evidence>
<dbReference type="CDD" id="cd16442">
    <property type="entry name" value="BPL"/>
    <property type="match status" value="1"/>
</dbReference>
<accession>A0A5B8M6S3</accession>
<dbReference type="RefSeq" id="WP_146322412.1">
    <property type="nucleotide sequence ID" value="NZ_CP042305.1"/>
</dbReference>
<name>A0A5B8M6S3_9MICO</name>
<proteinExistence type="predicted"/>
<dbReference type="InterPro" id="IPR004143">
    <property type="entry name" value="BPL_LPL_catalytic"/>
</dbReference>
<keyword evidence="6" id="KW-1185">Reference proteome</keyword>
<dbReference type="NCBIfam" id="TIGR00121">
    <property type="entry name" value="birA_ligase"/>
    <property type="match status" value="1"/>
</dbReference>
<dbReference type="PANTHER" id="PTHR12835">
    <property type="entry name" value="BIOTIN PROTEIN LIGASE"/>
    <property type="match status" value="1"/>
</dbReference>
<dbReference type="KEGG" id="huw:FPZ11_18125"/>
<keyword evidence="1 5" id="KW-0436">Ligase</keyword>
<dbReference type="Pfam" id="PF02237">
    <property type="entry name" value="BPL_C"/>
    <property type="match status" value="1"/>
</dbReference>
<dbReference type="PROSITE" id="PS51733">
    <property type="entry name" value="BPL_LPL_CATALYTIC"/>
    <property type="match status" value="1"/>
</dbReference>
<dbReference type="InterPro" id="IPR045864">
    <property type="entry name" value="aa-tRNA-synth_II/BPL/LPL"/>
</dbReference>
<dbReference type="SUPFAM" id="SSF55681">
    <property type="entry name" value="Class II aaRS and biotin synthetases"/>
    <property type="match status" value="1"/>
</dbReference>
<gene>
    <name evidence="5" type="ORF">FPZ11_18125</name>
</gene>
<dbReference type="InterPro" id="IPR004408">
    <property type="entry name" value="Biotin_CoA_COase_ligase"/>
</dbReference>
<reference evidence="5 6" key="1">
    <citation type="submission" date="2019-07" db="EMBL/GenBank/DDBJ databases">
        <title>Full genome sequence of Humibacter sp. WJ7-1.</title>
        <authorList>
            <person name="Im W.-T."/>
        </authorList>
    </citation>
    <scope>NUCLEOTIDE SEQUENCE [LARGE SCALE GENOMIC DNA]</scope>
    <source>
        <strain evidence="5 6">WJ7-1</strain>
    </source>
</reference>
<dbReference type="PANTHER" id="PTHR12835:SF5">
    <property type="entry name" value="BIOTIN--PROTEIN LIGASE"/>
    <property type="match status" value="1"/>
</dbReference>
<evidence type="ECO:0000259" key="4">
    <source>
        <dbReference type="PROSITE" id="PS51733"/>
    </source>
</evidence>
<dbReference type="AlphaFoldDB" id="A0A5B8M6S3"/>
<sequence>MDLRRANASASKLEWRERSTSTNDELAALVRSEPSSAWPEFSVLATDVQTAGRGRLGRVWTAPDGTMLAVSVLLRPTSAGIRSADALGWLPLLAGLAMSRALRILGATTELKWPNDVLIAGRKVCGILCEVVDDDAVIVGSGVNLTLSSTDLPVPTATSLLLEGAAHDADAVLAAYLSELRSLYEAFGAASGDAVVGGIKDAVSADCSTLGKSVRVELPGADTLSGVARSLDDDGRLVVDVDGRLTAVAAGDVTHLRY</sequence>
<dbReference type="GO" id="GO:0004077">
    <property type="term" value="F:biotin--[biotin carboxyl-carrier protein] ligase activity"/>
    <property type="evidence" value="ECO:0007669"/>
    <property type="project" value="UniProtKB-EC"/>
</dbReference>
<organism evidence="5 6">
    <name type="scientific">Humibacter ginsenosidimutans</name>
    <dbReference type="NCBI Taxonomy" id="2599293"/>
    <lineage>
        <taxon>Bacteria</taxon>
        <taxon>Bacillati</taxon>
        <taxon>Actinomycetota</taxon>
        <taxon>Actinomycetes</taxon>
        <taxon>Micrococcales</taxon>
        <taxon>Microbacteriaceae</taxon>
        <taxon>Humibacter</taxon>
    </lineage>
</organism>
<evidence type="ECO:0000256" key="1">
    <source>
        <dbReference type="ARBA" id="ARBA00022598"/>
    </source>
</evidence>
<feature type="domain" description="BPL/LPL catalytic" evidence="4">
    <location>
        <begin position="1"/>
        <end position="188"/>
    </location>
</feature>
<dbReference type="Gene3D" id="3.30.930.10">
    <property type="entry name" value="Bira Bifunctional Protein, Domain 2"/>
    <property type="match status" value="1"/>
</dbReference>
<dbReference type="EC" id="6.3.4.15" evidence="3"/>
<evidence type="ECO:0000313" key="5">
    <source>
        <dbReference type="EMBL" id="QDZ16408.1"/>
    </source>
</evidence>
<keyword evidence="2" id="KW-0092">Biotin</keyword>
<dbReference type="Proteomes" id="UP000320216">
    <property type="component" value="Chromosome"/>
</dbReference>
<evidence type="ECO:0000256" key="3">
    <source>
        <dbReference type="ARBA" id="ARBA00024227"/>
    </source>
</evidence>
<dbReference type="OrthoDB" id="9807064at2"/>
<dbReference type="InterPro" id="IPR003142">
    <property type="entry name" value="BPL_C"/>
</dbReference>
<protein>
    <recommendedName>
        <fullName evidence="3">biotin--[biotin carboxyl-carrier protein] ligase</fullName>
        <ecNumber evidence="3">6.3.4.15</ecNumber>
    </recommendedName>
</protein>
<dbReference type="EMBL" id="CP042305">
    <property type="protein sequence ID" value="QDZ16408.1"/>
    <property type="molecule type" value="Genomic_DNA"/>
</dbReference>